<evidence type="ECO:0008006" key="4">
    <source>
        <dbReference type="Google" id="ProtNLM"/>
    </source>
</evidence>
<feature type="transmembrane region" description="Helical" evidence="1">
    <location>
        <begin position="310"/>
        <end position="326"/>
    </location>
</feature>
<feature type="transmembrane region" description="Helical" evidence="1">
    <location>
        <begin position="287"/>
        <end position="303"/>
    </location>
</feature>
<feature type="transmembrane region" description="Helical" evidence="1">
    <location>
        <begin position="221"/>
        <end position="240"/>
    </location>
</feature>
<name>A0A7H0VD94_9FLAO</name>
<evidence type="ECO:0000313" key="2">
    <source>
        <dbReference type="EMBL" id="QNR23692.1"/>
    </source>
</evidence>
<protein>
    <recommendedName>
        <fullName evidence="4">Glycosyltransferase RgtA/B/C/D-like domain-containing protein</fullName>
    </recommendedName>
</protein>
<gene>
    <name evidence="2" type="ORF">H4K34_15120</name>
</gene>
<evidence type="ECO:0000313" key="3">
    <source>
        <dbReference type="Proteomes" id="UP000516305"/>
    </source>
</evidence>
<sequence>MLNSFKGLALFIVALVCRLPFLWAGYGKEFDAWSNALNARIISETGVYEVSRLPGHPLQEILLSLLYPINHSYFLYNFLSALITALAVWAFYEILKLHRIPKAWYWALSFNFIPVFFIAGTYTIDYNFALAFILLAYRSLLLKQYALAGLFIGLATGFRISSLGFALPFALMLGWRNWRPILRMGIVAALISATAYSLPFSEYGLAFLDFHKPPFPGWASVLYKLGLGILGLPLLIYFLISIPDFFRRKAQHFSPDHLQALNLHSFLILVIAMQLAVFMRLPFKAEFFIPAVPFILLFWATYTKESKARWIAYMSLFSLLFFGFDYKDEWRGARPTVGSIEFEAGGKTIYCSPLQGPLLIDQGKRKVRSQTVERSILALQDEAPALVIAGWYWPELVFKYRESQHIIEHYSSEEELDSARAAGLRILYLPEIGQQNVLMEGHSKAEEWGEALLEP</sequence>
<feature type="transmembrane region" description="Helical" evidence="1">
    <location>
        <begin position="261"/>
        <end position="281"/>
    </location>
</feature>
<dbReference type="EMBL" id="CP060139">
    <property type="protein sequence ID" value="QNR23692.1"/>
    <property type="molecule type" value="Genomic_DNA"/>
</dbReference>
<keyword evidence="1" id="KW-1133">Transmembrane helix</keyword>
<evidence type="ECO:0000256" key="1">
    <source>
        <dbReference type="SAM" id="Phobius"/>
    </source>
</evidence>
<reference evidence="2 3" key="1">
    <citation type="submission" date="2020-08" db="EMBL/GenBank/DDBJ databases">
        <title>Croceimicrobium hydrocarbonivorans gen. nov., sp. nov., a novel marine bacterium isolated from a bacterial consortium that degrades polyethylene terephthalate.</title>
        <authorList>
            <person name="Liu R."/>
        </authorList>
    </citation>
    <scope>NUCLEOTIDE SEQUENCE [LARGE SCALE GENOMIC DNA]</scope>
    <source>
        <strain evidence="2 3">A20-9</strain>
    </source>
</reference>
<keyword evidence="3" id="KW-1185">Reference proteome</keyword>
<dbReference type="Proteomes" id="UP000516305">
    <property type="component" value="Chromosome"/>
</dbReference>
<feature type="transmembrane region" description="Helical" evidence="1">
    <location>
        <begin position="181"/>
        <end position="201"/>
    </location>
</feature>
<proteinExistence type="predicted"/>
<keyword evidence="1" id="KW-0472">Membrane</keyword>
<feature type="transmembrane region" description="Helical" evidence="1">
    <location>
        <begin position="144"/>
        <end position="169"/>
    </location>
</feature>
<dbReference type="RefSeq" id="WP_210758226.1">
    <property type="nucleotide sequence ID" value="NZ_CP060139.1"/>
</dbReference>
<dbReference type="AlphaFoldDB" id="A0A7H0VD94"/>
<accession>A0A7H0VD94</accession>
<feature type="transmembrane region" description="Helical" evidence="1">
    <location>
        <begin position="73"/>
        <end position="92"/>
    </location>
</feature>
<organism evidence="2 3">
    <name type="scientific">Croceimicrobium hydrocarbonivorans</name>
    <dbReference type="NCBI Taxonomy" id="2761580"/>
    <lineage>
        <taxon>Bacteria</taxon>
        <taxon>Pseudomonadati</taxon>
        <taxon>Bacteroidota</taxon>
        <taxon>Flavobacteriia</taxon>
        <taxon>Flavobacteriales</taxon>
        <taxon>Owenweeksiaceae</taxon>
        <taxon>Croceimicrobium</taxon>
    </lineage>
</organism>
<dbReference type="KEGG" id="chyd:H4K34_15120"/>
<keyword evidence="1" id="KW-0812">Transmembrane</keyword>